<feature type="transmembrane region" description="Helical" evidence="6">
    <location>
        <begin position="329"/>
        <end position="351"/>
    </location>
</feature>
<dbReference type="Proteomes" id="UP000183508">
    <property type="component" value="Unassembled WGS sequence"/>
</dbReference>
<dbReference type="AlphaFoldDB" id="A0A1I7G5L0"/>
<dbReference type="STRING" id="392015.SAMN05421543_1027"/>
<dbReference type="InterPro" id="IPR050833">
    <property type="entry name" value="Poly_Biosynth_Transport"/>
</dbReference>
<feature type="transmembrane region" description="Helical" evidence="6">
    <location>
        <begin position="83"/>
        <end position="108"/>
    </location>
</feature>
<feature type="transmembrane region" description="Helical" evidence="6">
    <location>
        <begin position="154"/>
        <end position="173"/>
    </location>
</feature>
<name>A0A1I7G5L0_9BACL</name>
<proteinExistence type="predicted"/>
<keyword evidence="5 6" id="KW-0472">Membrane</keyword>
<evidence type="ECO:0000256" key="2">
    <source>
        <dbReference type="ARBA" id="ARBA00022475"/>
    </source>
</evidence>
<feature type="transmembrane region" description="Helical" evidence="6">
    <location>
        <begin position="179"/>
        <end position="201"/>
    </location>
</feature>
<feature type="transmembrane region" description="Helical" evidence="6">
    <location>
        <begin position="46"/>
        <end position="71"/>
    </location>
</feature>
<protein>
    <submittedName>
        <fullName evidence="7">Membrane protein involved in the export of O-antigen and teichoic acid</fullName>
    </submittedName>
</protein>
<organism evidence="7 8">
    <name type="scientific">Alicyclobacillus macrosporangiidus</name>
    <dbReference type="NCBI Taxonomy" id="392015"/>
    <lineage>
        <taxon>Bacteria</taxon>
        <taxon>Bacillati</taxon>
        <taxon>Bacillota</taxon>
        <taxon>Bacilli</taxon>
        <taxon>Bacillales</taxon>
        <taxon>Alicyclobacillaceae</taxon>
        <taxon>Alicyclobacillus</taxon>
    </lineage>
</organism>
<dbReference type="PANTHER" id="PTHR30250:SF11">
    <property type="entry name" value="O-ANTIGEN TRANSPORTER-RELATED"/>
    <property type="match status" value="1"/>
</dbReference>
<feature type="transmembrane region" description="Helical" evidence="6">
    <location>
        <begin position="12"/>
        <end position="34"/>
    </location>
</feature>
<feature type="transmembrane region" description="Helical" evidence="6">
    <location>
        <begin position="383"/>
        <end position="404"/>
    </location>
</feature>
<evidence type="ECO:0000256" key="4">
    <source>
        <dbReference type="ARBA" id="ARBA00022989"/>
    </source>
</evidence>
<dbReference type="PANTHER" id="PTHR30250">
    <property type="entry name" value="PST FAMILY PREDICTED COLANIC ACID TRANSPORTER"/>
    <property type="match status" value="1"/>
</dbReference>
<evidence type="ECO:0000256" key="3">
    <source>
        <dbReference type="ARBA" id="ARBA00022692"/>
    </source>
</evidence>
<dbReference type="OrthoDB" id="8482265at2"/>
<feature type="transmembrane region" description="Helical" evidence="6">
    <location>
        <begin position="358"/>
        <end position="377"/>
    </location>
</feature>
<sequence>MSAKPTRTRFHVIQTMGTNLAITLTTVVTGVLSARLLGPEAKGAQSVIVMAPSLLASLLTLALPNSLVYALRRSPESQREVMGVALLFSLVLGSVAALCGLAIIPVWLGHYDPATVAMAKRALVLTPVFHLTSTVNAGLQALGLFTIYNIARWLPPLLTAAGLLVLWTTHHASVLTVSLAYLLVTILTLIWGLVCILKACPPRIAGVLTNLKRLLSYGIRSYWADLLGTLSGQLDRIVVAAFLPARAVGLYVVAVSMANTLGVFSSALVSVFFPLSAGKSMEEITRNVGKAVRFAVVLVGCCCLFAALLGPTLLRILYGRSYLPALEAFYPLLVAALVTSLINVLLVAFLASNHPGHVSIVQFVGVASGALWMALLVPRYGLAGAGLSVIGSSVTRLVAVIIGFRKGLGTSFPRVLPVPSEVLTWLRQGMQVVGKVTRHRVGE</sequence>
<evidence type="ECO:0000313" key="7">
    <source>
        <dbReference type="EMBL" id="SFU43713.1"/>
    </source>
</evidence>
<reference evidence="8" key="1">
    <citation type="submission" date="2016-10" db="EMBL/GenBank/DDBJ databases">
        <authorList>
            <person name="Varghese N."/>
        </authorList>
    </citation>
    <scope>NUCLEOTIDE SEQUENCE [LARGE SCALE GENOMIC DNA]</scope>
    <source>
        <strain evidence="8">DSM 17980</strain>
    </source>
</reference>
<evidence type="ECO:0000256" key="6">
    <source>
        <dbReference type="SAM" id="Phobius"/>
    </source>
</evidence>
<evidence type="ECO:0000256" key="1">
    <source>
        <dbReference type="ARBA" id="ARBA00004651"/>
    </source>
</evidence>
<keyword evidence="8" id="KW-1185">Reference proteome</keyword>
<dbReference type="EMBL" id="FPBV01000002">
    <property type="protein sequence ID" value="SFU43713.1"/>
    <property type="molecule type" value="Genomic_DNA"/>
</dbReference>
<comment type="subcellular location">
    <subcellularLocation>
        <location evidence="1">Cell membrane</location>
        <topology evidence="1">Multi-pass membrane protein</topology>
    </subcellularLocation>
</comment>
<evidence type="ECO:0000256" key="5">
    <source>
        <dbReference type="ARBA" id="ARBA00023136"/>
    </source>
</evidence>
<dbReference type="GO" id="GO:0005886">
    <property type="term" value="C:plasma membrane"/>
    <property type="evidence" value="ECO:0007669"/>
    <property type="project" value="UniProtKB-SubCell"/>
</dbReference>
<evidence type="ECO:0000313" key="8">
    <source>
        <dbReference type="Proteomes" id="UP000183508"/>
    </source>
</evidence>
<dbReference type="Pfam" id="PF13440">
    <property type="entry name" value="Polysacc_synt_3"/>
    <property type="match status" value="1"/>
</dbReference>
<keyword evidence="2" id="KW-1003">Cell membrane</keyword>
<feature type="transmembrane region" description="Helical" evidence="6">
    <location>
        <begin position="294"/>
        <end position="317"/>
    </location>
</feature>
<feature type="transmembrane region" description="Helical" evidence="6">
    <location>
        <begin position="249"/>
        <end position="273"/>
    </location>
</feature>
<gene>
    <name evidence="7" type="ORF">SAMN05421543_1027</name>
</gene>
<keyword evidence="3 6" id="KW-0812">Transmembrane</keyword>
<keyword evidence="4 6" id="KW-1133">Transmembrane helix</keyword>
<accession>A0A1I7G5L0</accession>
<dbReference type="RefSeq" id="WP_074949320.1">
    <property type="nucleotide sequence ID" value="NZ_FPBV01000002.1"/>
</dbReference>